<organism evidence="1 2">
    <name type="scientific">Lipomyces orientalis</name>
    <dbReference type="NCBI Taxonomy" id="1233043"/>
    <lineage>
        <taxon>Eukaryota</taxon>
        <taxon>Fungi</taxon>
        <taxon>Dikarya</taxon>
        <taxon>Ascomycota</taxon>
        <taxon>Saccharomycotina</taxon>
        <taxon>Lipomycetes</taxon>
        <taxon>Lipomycetales</taxon>
        <taxon>Lipomycetaceae</taxon>
        <taxon>Lipomyces</taxon>
    </lineage>
</organism>
<evidence type="ECO:0000313" key="2">
    <source>
        <dbReference type="Proteomes" id="UP001489719"/>
    </source>
</evidence>
<accession>A0ACC3TQU3</accession>
<protein>
    <submittedName>
        <fullName evidence="1">Uncharacterized protein</fullName>
    </submittedName>
</protein>
<proteinExistence type="predicted"/>
<dbReference type="EMBL" id="MU970062">
    <property type="protein sequence ID" value="KAK9323356.1"/>
    <property type="molecule type" value="Genomic_DNA"/>
</dbReference>
<evidence type="ECO:0000313" key="1">
    <source>
        <dbReference type="EMBL" id="KAK9323356.1"/>
    </source>
</evidence>
<gene>
    <name evidence="1" type="ORF">V1517DRAFT_320526</name>
</gene>
<dbReference type="Proteomes" id="UP001489719">
    <property type="component" value="Unassembled WGS sequence"/>
</dbReference>
<name>A0ACC3TQU3_9ASCO</name>
<keyword evidence="2" id="KW-1185">Reference proteome</keyword>
<comment type="caution">
    <text evidence="1">The sequence shown here is derived from an EMBL/GenBank/DDBJ whole genome shotgun (WGS) entry which is preliminary data.</text>
</comment>
<reference evidence="2" key="1">
    <citation type="journal article" date="2024" name="Front. Bioeng. Biotechnol.">
        <title>Genome-scale model development and genomic sequencing of the oleaginous clade Lipomyces.</title>
        <authorList>
            <person name="Czajka J.J."/>
            <person name="Han Y."/>
            <person name="Kim J."/>
            <person name="Mondo S.J."/>
            <person name="Hofstad B.A."/>
            <person name="Robles A."/>
            <person name="Haridas S."/>
            <person name="Riley R."/>
            <person name="LaButti K."/>
            <person name="Pangilinan J."/>
            <person name="Andreopoulos W."/>
            <person name="Lipzen A."/>
            <person name="Yan J."/>
            <person name="Wang M."/>
            <person name="Ng V."/>
            <person name="Grigoriev I.V."/>
            <person name="Spatafora J.W."/>
            <person name="Magnuson J.K."/>
            <person name="Baker S.E."/>
            <person name="Pomraning K.R."/>
        </authorList>
    </citation>
    <scope>NUCLEOTIDE SEQUENCE [LARGE SCALE GENOMIC DNA]</scope>
    <source>
        <strain evidence="2">CBS 10300</strain>
    </source>
</reference>
<sequence>MVRYSPSSLSFLVVYLALLTRVNGAPAGSYPVVNVDGGSSAAETVPITEVGYVAVSASEWGEDPASTVCSAISTETIEKTTTITIDQQTTITKTSGIISFITDYQTVTLSEYYTITPHNEAKTFITVGHENTITETVEVSSRYTEYKTLTVTEYHTPSTSTATLVTATPSYTTDKTTTVTVTAAPSTITETISLTSTRTDKEIITTTQYVTATPETMISNPLATVLPTPTSVEQFTTVYVTHYSYLSPTILTIVRTATPTISTAVTVSSESLSVHTLPSLTAASHSAASSHSSSVLPSTSVPVTVTASPSSSSSAELVTVTVTELAPFSSLLEPVTVTVTESETSLSPVAFPVESSTPVTAIVTTSVEVASTITVTQPGETYTVIIDRSTIVTNGHTAYVTEYRAQSPSLTEAFSTASSSSSSNDGASSTASVPSAPTFPPRWTNTTALASLTSVAFTETISPSKSARNGTFFT</sequence>